<protein>
    <recommendedName>
        <fullName evidence="3">Ankyrin</fullName>
    </recommendedName>
</protein>
<accession>A0A1Y2B8K3</accession>
<name>A0A1Y2B8K3_9FUNG</name>
<dbReference type="Proteomes" id="UP000193642">
    <property type="component" value="Unassembled WGS sequence"/>
</dbReference>
<reference evidence="1 2" key="1">
    <citation type="submission" date="2016-07" db="EMBL/GenBank/DDBJ databases">
        <title>Pervasive Adenine N6-methylation of Active Genes in Fungi.</title>
        <authorList>
            <consortium name="DOE Joint Genome Institute"/>
            <person name="Mondo S.J."/>
            <person name="Dannebaum R.O."/>
            <person name="Kuo R.C."/>
            <person name="Labutti K."/>
            <person name="Haridas S."/>
            <person name="Kuo A."/>
            <person name="Salamov A."/>
            <person name="Ahrendt S.R."/>
            <person name="Lipzen A."/>
            <person name="Sullivan W."/>
            <person name="Andreopoulos W.B."/>
            <person name="Clum A."/>
            <person name="Lindquist E."/>
            <person name="Daum C."/>
            <person name="Ramamoorthy G.K."/>
            <person name="Gryganskyi A."/>
            <person name="Culley D."/>
            <person name="Magnuson J.K."/>
            <person name="James T.Y."/>
            <person name="O'Malley M.A."/>
            <person name="Stajich J.E."/>
            <person name="Spatafora J.W."/>
            <person name="Visel A."/>
            <person name="Grigoriev I.V."/>
        </authorList>
    </citation>
    <scope>NUCLEOTIDE SEQUENCE [LARGE SCALE GENOMIC DNA]</scope>
    <source>
        <strain evidence="1 2">JEL800</strain>
    </source>
</reference>
<keyword evidence="2" id="KW-1185">Reference proteome</keyword>
<sequence length="428" mass="48476">MIDARVQSYETDDGLDRIDSGHTWYAIWSALGFTDIRAVESALVLGVQPLASAMQYSSGVVSHCNDFVCVNFDTWDHLNEVPKALNPLAFEIMDLFLNAGCPFTQHTIINVASSGNAEYLKHVLDIWTQRADYLDVNLINPIAVHNAFMWRNWELVEILLASCRTWLELNNLQYDVNAIPLGEPDSHMNDIEIFEAHTPFPMHPNDTYYFEKVPLLVKLGVYSEPVYSKALEEIAFYSQNWELERSIGCMNDLLNAGATVTSECLYNATVDGATWELPTPRFKHLLKYYKFDPEVGWDCFDAVAAAAQRESVSETVHLLLEKGVPVTMNVLLHTFRNEFSSSPTEALLSLFRAVQPGDSKQVSFFEELETFLDFDLGESGAPFYQELFLEIRAMGFRTTENVVVQAESKNKPILSALLKTMIENNKHE</sequence>
<evidence type="ECO:0008006" key="3">
    <source>
        <dbReference type="Google" id="ProtNLM"/>
    </source>
</evidence>
<gene>
    <name evidence="1" type="ORF">BCR33DRAFT_744692</name>
</gene>
<dbReference type="OrthoDB" id="2152642at2759"/>
<organism evidence="1 2">
    <name type="scientific">Rhizoclosmatium globosum</name>
    <dbReference type="NCBI Taxonomy" id="329046"/>
    <lineage>
        <taxon>Eukaryota</taxon>
        <taxon>Fungi</taxon>
        <taxon>Fungi incertae sedis</taxon>
        <taxon>Chytridiomycota</taxon>
        <taxon>Chytridiomycota incertae sedis</taxon>
        <taxon>Chytridiomycetes</taxon>
        <taxon>Chytridiales</taxon>
        <taxon>Chytriomycetaceae</taxon>
        <taxon>Rhizoclosmatium</taxon>
    </lineage>
</organism>
<evidence type="ECO:0000313" key="2">
    <source>
        <dbReference type="Proteomes" id="UP000193642"/>
    </source>
</evidence>
<dbReference type="AlphaFoldDB" id="A0A1Y2B8K3"/>
<evidence type="ECO:0000313" key="1">
    <source>
        <dbReference type="EMBL" id="ORY31143.1"/>
    </source>
</evidence>
<dbReference type="EMBL" id="MCGO01000079">
    <property type="protein sequence ID" value="ORY31143.1"/>
    <property type="molecule type" value="Genomic_DNA"/>
</dbReference>
<comment type="caution">
    <text evidence="1">The sequence shown here is derived from an EMBL/GenBank/DDBJ whole genome shotgun (WGS) entry which is preliminary data.</text>
</comment>
<proteinExistence type="predicted"/>